<feature type="chain" id="PRO_5012407302" evidence="7">
    <location>
        <begin position="16"/>
        <end position="143"/>
    </location>
</feature>
<keyword evidence="3 7" id="KW-0732">Signal</keyword>
<keyword evidence="4" id="KW-0325">Glycoprotein</keyword>
<proteinExistence type="evidence at transcript level"/>
<feature type="region of interest" description="Disordered" evidence="6">
    <location>
        <begin position="23"/>
        <end position="50"/>
    </location>
</feature>
<dbReference type="GO" id="GO:0005576">
    <property type="term" value="C:extracellular region"/>
    <property type="evidence" value="ECO:0007669"/>
    <property type="project" value="UniProtKB-SubCell"/>
</dbReference>
<evidence type="ECO:0000256" key="1">
    <source>
        <dbReference type="ARBA" id="ARBA00004613"/>
    </source>
</evidence>
<evidence type="ECO:0000256" key="7">
    <source>
        <dbReference type="SAM" id="SignalP"/>
    </source>
</evidence>
<keyword evidence="2" id="KW-0964">Secreted</keyword>
<evidence type="ECO:0000256" key="6">
    <source>
        <dbReference type="SAM" id="MobiDB-lite"/>
    </source>
</evidence>
<comment type="similarity">
    <text evidence="5">Belongs to the salp15 family.</text>
</comment>
<comment type="subcellular location">
    <subcellularLocation>
        <location evidence="1">Secreted</location>
    </subcellularLocation>
</comment>
<protein>
    <submittedName>
        <fullName evidence="8">Putative ixodes 8-cys protein</fullName>
    </submittedName>
</protein>
<organism evidence="8">
    <name type="scientific">Ixodes ricinus</name>
    <name type="common">Common tick</name>
    <name type="synonym">Acarus ricinus</name>
    <dbReference type="NCBI Taxonomy" id="34613"/>
    <lineage>
        <taxon>Eukaryota</taxon>
        <taxon>Metazoa</taxon>
        <taxon>Ecdysozoa</taxon>
        <taxon>Arthropoda</taxon>
        <taxon>Chelicerata</taxon>
        <taxon>Arachnida</taxon>
        <taxon>Acari</taxon>
        <taxon>Parasitiformes</taxon>
        <taxon>Ixodida</taxon>
        <taxon>Ixodoidea</taxon>
        <taxon>Ixodidae</taxon>
        <taxon>Ixodinae</taxon>
        <taxon>Ixodes</taxon>
    </lineage>
</organism>
<dbReference type="InterPro" id="IPR021971">
    <property type="entry name" value="Salp15"/>
</dbReference>
<accession>A0A0K8R9W2</accession>
<feature type="signal peptide" evidence="7">
    <location>
        <begin position="1"/>
        <end position="15"/>
    </location>
</feature>
<dbReference type="Pfam" id="PF12115">
    <property type="entry name" value="Salp15"/>
    <property type="match status" value="1"/>
</dbReference>
<reference evidence="8" key="1">
    <citation type="submission" date="2012-12" db="EMBL/GenBank/DDBJ databases">
        <title>Identification and characterization of a phenylalanine ammonia-lyase gene family in Isatis indigotica Fort.</title>
        <authorList>
            <person name="Liu Q."/>
            <person name="Chen J."/>
            <person name="Zhou X."/>
            <person name="Di P."/>
            <person name="Xiao Y."/>
            <person name="Xuan H."/>
            <person name="Zhang L."/>
            <person name="Chen W."/>
        </authorList>
    </citation>
    <scope>NUCLEOTIDE SEQUENCE</scope>
    <source>
        <tissue evidence="8">Salivary gland</tissue>
    </source>
</reference>
<evidence type="ECO:0000313" key="8">
    <source>
        <dbReference type="EMBL" id="JAA67957.1"/>
    </source>
</evidence>
<dbReference type="AlphaFoldDB" id="A0A0K8R9W2"/>
<name>A0A0K8R9W2_IXORI</name>
<evidence type="ECO:0000256" key="2">
    <source>
        <dbReference type="ARBA" id="ARBA00022525"/>
    </source>
</evidence>
<evidence type="ECO:0000256" key="3">
    <source>
        <dbReference type="ARBA" id="ARBA00022729"/>
    </source>
</evidence>
<dbReference type="EMBL" id="GADI01005851">
    <property type="protein sequence ID" value="JAA67957.1"/>
    <property type="molecule type" value="mRNA"/>
</dbReference>
<evidence type="ECO:0000256" key="4">
    <source>
        <dbReference type="ARBA" id="ARBA00023180"/>
    </source>
</evidence>
<sequence>MKVVCIIALFVFAAAIESAAGNAKSPEAPKDADTISGSISSKDQSNGKTQKQFKINFPSFIKDAKALALELLRLCEGSDKVNQRSKDRPVVINEKQVDFKKCKFICQRKSGNVTMDLPSTTPCGPHNQTCAKPEECVGGVPGC</sequence>
<evidence type="ECO:0000256" key="5">
    <source>
        <dbReference type="ARBA" id="ARBA00034321"/>
    </source>
</evidence>
<feature type="compositionally biased region" description="Polar residues" evidence="6">
    <location>
        <begin position="35"/>
        <end position="50"/>
    </location>
</feature>